<dbReference type="EMBL" id="VSZS01000054">
    <property type="protein sequence ID" value="TYR34838.1"/>
    <property type="molecule type" value="Genomic_DNA"/>
</dbReference>
<evidence type="ECO:0000313" key="2">
    <source>
        <dbReference type="Proteomes" id="UP000323258"/>
    </source>
</evidence>
<accession>A0A5D4H2H0</accession>
<organism evidence="1 2">
    <name type="scientific">Neoaquamicrobium microcysteis</name>
    <dbReference type="NCBI Taxonomy" id="2682781"/>
    <lineage>
        <taxon>Bacteria</taxon>
        <taxon>Pseudomonadati</taxon>
        <taxon>Pseudomonadota</taxon>
        <taxon>Alphaproteobacteria</taxon>
        <taxon>Hyphomicrobiales</taxon>
        <taxon>Phyllobacteriaceae</taxon>
        <taxon>Neoaquamicrobium</taxon>
    </lineage>
</organism>
<sequence length="122" mass="13923">MPDFAPPDMRALIGKVIKASPSDIRFVAQRLHDHAFEPRMSPEETRAFARELGHENLDALCAAVGLPPHVAERWERFGLSAEMKQVFTLIADQRRRLVEAVEEFETMTHVGIDDFLRERGLL</sequence>
<reference evidence="1 2" key="2">
    <citation type="submission" date="2019-09" db="EMBL/GenBank/DDBJ databases">
        <title>Mesorhizobium sp. MaA-C15 isolated from Microcystis aeruginosa.</title>
        <authorList>
            <person name="Jeong S.E."/>
            <person name="Jin H.M."/>
            <person name="Jeon C.O."/>
        </authorList>
    </citation>
    <scope>NUCLEOTIDE SEQUENCE [LARGE SCALE GENOMIC DNA]</scope>
    <source>
        <strain evidence="1 2">MaA-C15</strain>
    </source>
</reference>
<reference evidence="1 2" key="1">
    <citation type="submission" date="2019-08" db="EMBL/GenBank/DDBJ databases">
        <authorList>
            <person name="Seo Y.L."/>
        </authorList>
    </citation>
    <scope>NUCLEOTIDE SEQUENCE [LARGE SCALE GENOMIC DNA]</scope>
    <source>
        <strain evidence="1 2">MaA-C15</strain>
    </source>
</reference>
<dbReference type="AlphaFoldDB" id="A0A5D4H2H0"/>
<keyword evidence="2" id="KW-1185">Reference proteome</keyword>
<dbReference type="OrthoDB" id="8029962at2"/>
<dbReference type="Proteomes" id="UP000323258">
    <property type="component" value="Unassembled WGS sequence"/>
</dbReference>
<protein>
    <submittedName>
        <fullName evidence="1">Uncharacterized protein</fullName>
    </submittedName>
</protein>
<dbReference type="RefSeq" id="WP_148913400.1">
    <property type="nucleotide sequence ID" value="NZ_VSZS01000054.1"/>
</dbReference>
<comment type="caution">
    <text evidence="1">The sequence shown here is derived from an EMBL/GenBank/DDBJ whole genome shotgun (WGS) entry which is preliminary data.</text>
</comment>
<gene>
    <name evidence="1" type="ORF">FY036_03170</name>
</gene>
<name>A0A5D4H2H0_9HYPH</name>
<proteinExistence type="predicted"/>
<evidence type="ECO:0000313" key="1">
    <source>
        <dbReference type="EMBL" id="TYR34838.1"/>
    </source>
</evidence>